<dbReference type="EMBL" id="CP111021">
    <property type="protein sequence ID" value="WAR16171.1"/>
    <property type="molecule type" value="Genomic_DNA"/>
</dbReference>
<reference evidence="1" key="1">
    <citation type="submission" date="2022-11" db="EMBL/GenBank/DDBJ databases">
        <title>Centuries of genome instability and evolution in soft-shell clam transmissible cancer (bioRxiv).</title>
        <authorList>
            <person name="Hart S.F.M."/>
            <person name="Yonemitsu M.A."/>
            <person name="Giersch R.M."/>
            <person name="Beal B.F."/>
            <person name="Arriagada G."/>
            <person name="Davis B.W."/>
            <person name="Ostrander E.A."/>
            <person name="Goff S.P."/>
            <person name="Metzger M.J."/>
        </authorList>
    </citation>
    <scope>NUCLEOTIDE SEQUENCE</scope>
    <source>
        <strain evidence="1">MELC-2E11</strain>
        <tissue evidence="1">Siphon/mantle</tissue>
    </source>
</reference>
<accession>A0ABY7F553</accession>
<evidence type="ECO:0000313" key="1">
    <source>
        <dbReference type="EMBL" id="WAR16171.1"/>
    </source>
</evidence>
<sequence>MLFAKLIAIKTALQINDKTIIDRLSAVANGDLVAVEARYHRRKGCLATYYSYARTCGRTQPKTKLLGAIWPEIAFVHQHGKSDLVCSSNKTIGEAIREAKQIEQIIQHDNECSYENTTESEPETDETIVHKAIGILRRRVMDYNSTVDMYYHSEYYSPNEMNMSAHAEFCEPLLYKGVCWLSDRKCFNAASETTNRKCITLARDTTTLVTSTPSPKHLGLVTPSGGIVPDNIASKQRGGKLVVAVADNWDHNERTVDGKRTTHAMTSILVSSTSVENRISQR</sequence>
<keyword evidence="2" id="KW-1185">Reference proteome</keyword>
<protein>
    <submittedName>
        <fullName evidence="1">Uncharacterized protein</fullName>
    </submittedName>
</protein>
<name>A0ABY7F553_MYAAR</name>
<organism evidence="1 2">
    <name type="scientific">Mya arenaria</name>
    <name type="common">Soft-shell clam</name>
    <dbReference type="NCBI Taxonomy" id="6604"/>
    <lineage>
        <taxon>Eukaryota</taxon>
        <taxon>Metazoa</taxon>
        <taxon>Spiralia</taxon>
        <taxon>Lophotrochozoa</taxon>
        <taxon>Mollusca</taxon>
        <taxon>Bivalvia</taxon>
        <taxon>Autobranchia</taxon>
        <taxon>Heteroconchia</taxon>
        <taxon>Euheterodonta</taxon>
        <taxon>Imparidentia</taxon>
        <taxon>Neoheterodontei</taxon>
        <taxon>Myida</taxon>
        <taxon>Myoidea</taxon>
        <taxon>Myidae</taxon>
        <taxon>Mya</taxon>
    </lineage>
</organism>
<evidence type="ECO:0000313" key="2">
    <source>
        <dbReference type="Proteomes" id="UP001164746"/>
    </source>
</evidence>
<gene>
    <name evidence="1" type="ORF">MAR_030765</name>
</gene>
<proteinExistence type="predicted"/>
<dbReference type="Proteomes" id="UP001164746">
    <property type="component" value="Chromosome 10"/>
</dbReference>